<dbReference type="EMBL" id="CP035758">
    <property type="protein sequence ID" value="QBD79451.1"/>
    <property type="molecule type" value="Genomic_DNA"/>
</dbReference>
<dbReference type="Proteomes" id="UP000290365">
    <property type="component" value="Chromosome"/>
</dbReference>
<feature type="transmembrane region" description="Helical" evidence="1">
    <location>
        <begin position="84"/>
        <end position="108"/>
    </location>
</feature>
<accession>A0A4V0YZE6</accession>
<keyword evidence="1" id="KW-0472">Membrane</keyword>
<name>A0A4V0YZE6_KTERU</name>
<feature type="transmembrane region" description="Helical" evidence="1">
    <location>
        <begin position="120"/>
        <end position="139"/>
    </location>
</feature>
<dbReference type="RefSeq" id="WP_129890503.1">
    <property type="nucleotide sequence ID" value="NZ_CP035758.1"/>
</dbReference>
<feature type="transmembrane region" description="Helical" evidence="1">
    <location>
        <begin position="48"/>
        <end position="72"/>
    </location>
</feature>
<evidence type="ECO:0000256" key="1">
    <source>
        <dbReference type="SAM" id="Phobius"/>
    </source>
</evidence>
<keyword evidence="1" id="KW-1133">Transmembrane helix</keyword>
<keyword evidence="1" id="KW-0812">Transmembrane</keyword>
<sequence length="148" mass="15978">MDTDIQASSTALFQKGILIGLIPLALGILAIAFFLGVGLFGHSPVADIGLLSIPVIGLASLLYLIEAYGLMLPHIAAKTKFRMGLGLLCGLGLTYILTFISAICFLMYLDKQAYEHGLILWFIAYLVIGGMPLILALILKQKLKQQNV</sequence>
<dbReference type="KEGG" id="kbs:EPA93_27100"/>
<keyword evidence="3" id="KW-1185">Reference proteome</keyword>
<reference evidence="2 3" key="1">
    <citation type="submission" date="2019-01" db="EMBL/GenBank/DDBJ databases">
        <title>Ktedonosporobacter rubrisoli SCAWS-G2.</title>
        <authorList>
            <person name="Huang Y."/>
            <person name="Yan B."/>
        </authorList>
    </citation>
    <scope>NUCLEOTIDE SEQUENCE [LARGE SCALE GENOMIC DNA]</scope>
    <source>
        <strain evidence="2 3">SCAWS-G2</strain>
    </source>
</reference>
<evidence type="ECO:0000313" key="3">
    <source>
        <dbReference type="Proteomes" id="UP000290365"/>
    </source>
</evidence>
<protein>
    <submittedName>
        <fullName evidence="2">Uncharacterized protein</fullName>
    </submittedName>
</protein>
<gene>
    <name evidence="2" type="ORF">EPA93_27100</name>
</gene>
<evidence type="ECO:0000313" key="2">
    <source>
        <dbReference type="EMBL" id="QBD79451.1"/>
    </source>
</evidence>
<organism evidence="2 3">
    <name type="scientific">Ktedonosporobacter rubrisoli</name>
    <dbReference type="NCBI Taxonomy" id="2509675"/>
    <lineage>
        <taxon>Bacteria</taxon>
        <taxon>Bacillati</taxon>
        <taxon>Chloroflexota</taxon>
        <taxon>Ktedonobacteria</taxon>
        <taxon>Ktedonobacterales</taxon>
        <taxon>Ktedonosporobacteraceae</taxon>
        <taxon>Ktedonosporobacter</taxon>
    </lineage>
</organism>
<dbReference type="AlphaFoldDB" id="A0A4V0YZE6"/>
<proteinExistence type="predicted"/>
<feature type="transmembrane region" description="Helical" evidence="1">
    <location>
        <begin position="21"/>
        <end position="42"/>
    </location>
</feature>